<comment type="catalytic activity">
    <reaction evidence="1">
        <text>ATP + protein L-histidine = ADP + protein N-phospho-L-histidine.</text>
        <dbReference type="EC" id="2.7.13.3"/>
    </reaction>
</comment>
<keyword evidence="7 13" id="KW-0418">Kinase</keyword>
<gene>
    <name evidence="13" type="ORF">FM037_02680</name>
</gene>
<dbReference type="SMART" id="SM00387">
    <property type="entry name" value="HATPase_c"/>
    <property type="match status" value="1"/>
</dbReference>
<feature type="transmembrane region" description="Helical" evidence="10">
    <location>
        <begin position="147"/>
        <end position="167"/>
    </location>
</feature>
<evidence type="ECO:0000256" key="2">
    <source>
        <dbReference type="ARBA" id="ARBA00004370"/>
    </source>
</evidence>
<dbReference type="PANTHER" id="PTHR45436:SF5">
    <property type="entry name" value="SENSOR HISTIDINE KINASE TRCS"/>
    <property type="match status" value="1"/>
</dbReference>
<dbReference type="SUPFAM" id="SSF47384">
    <property type="entry name" value="Homodimeric domain of signal transducing histidine kinase"/>
    <property type="match status" value="1"/>
</dbReference>
<evidence type="ECO:0000259" key="12">
    <source>
        <dbReference type="PROSITE" id="PS50885"/>
    </source>
</evidence>
<keyword evidence="6 10" id="KW-0812">Transmembrane</keyword>
<protein>
    <recommendedName>
        <fullName evidence="3">histidine kinase</fullName>
        <ecNumber evidence="3">2.7.13.3</ecNumber>
    </recommendedName>
</protein>
<evidence type="ECO:0000256" key="1">
    <source>
        <dbReference type="ARBA" id="ARBA00000085"/>
    </source>
</evidence>
<feature type="transmembrane region" description="Helical" evidence="10">
    <location>
        <begin position="20"/>
        <end position="44"/>
    </location>
</feature>
<evidence type="ECO:0000256" key="9">
    <source>
        <dbReference type="ARBA" id="ARBA00023012"/>
    </source>
</evidence>
<evidence type="ECO:0000256" key="3">
    <source>
        <dbReference type="ARBA" id="ARBA00012438"/>
    </source>
</evidence>
<feature type="domain" description="Histidine kinase" evidence="11">
    <location>
        <begin position="231"/>
        <end position="424"/>
    </location>
</feature>
<dbReference type="PANTHER" id="PTHR45436">
    <property type="entry name" value="SENSOR HISTIDINE KINASE YKOH"/>
    <property type="match status" value="1"/>
</dbReference>
<evidence type="ECO:0000256" key="7">
    <source>
        <dbReference type="ARBA" id="ARBA00022777"/>
    </source>
</evidence>
<dbReference type="Gene3D" id="3.30.565.10">
    <property type="entry name" value="Histidine kinase-like ATPase, C-terminal domain"/>
    <property type="match status" value="1"/>
</dbReference>
<dbReference type="InterPro" id="IPR050428">
    <property type="entry name" value="TCS_sensor_his_kinase"/>
</dbReference>
<dbReference type="InterPro" id="IPR036890">
    <property type="entry name" value="HATPase_C_sf"/>
</dbReference>
<comment type="subcellular location">
    <subcellularLocation>
        <location evidence="2">Membrane</location>
    </subcellularLocation>
</comment>
<dbReference type="RefSeq" id="WP_144044734.1">
    <property type="nucleotide sequence ID" value="NZ_CP041614.1"/>
</dbReference>
<keyword evidence="9" id="KW-0902">Two-component regulatory system</keyword>
<evidence type="ECO:0000259" key="11">
    <source>
        <dbReference type="PROSITE" id="PS50109"/>
    </source>
</evidence>
<keyword evidence="8 10" id="KW-1133">Transmembrane helix</keyword>
<dbReference type="EMBL" id="CP041614">
    <property type="protein sequence ID" value="QDO82343.1"/>
    <property type="molecule type" value="Genomic_DNA"/>
</dbReference>
<dbReference type="Gene3D" id="1.10.287.130">
    <property type="match status" value="1"/>
</dbReference>
<dbReference type="InterPro" id="IPR036097">
    <property type="entry name" value="HisK_dim/P_sf"/>
</dbReference>
<dbReference type="Pfam" id="PF02518">
    <property type="entry name" value="HATPase_c"/>
    <property type="match status" value="1"/>
</dbReference>
<dbReference type="EC" id="2.7.13.3" evidence="3"/>
<reference evidence="13 14" key="1">
    <citation type="submission" date="2019-07" db="EMBL/GenBank/DDBJ databases">
        <title>Shewanella sp. YLB-06 whole genomic sequence.</title>
        <authorList>
            <person name="Yu L."/>
        </authorList>
    </citation>
    <scope>NUCLEOTIDE SEQUENCE [LARGE SCALE GENOMIC DNA]</scope>
    <source>
        <strain evidence="13 14">YLB-06</strain>
    </source>
</reference>
<dbReference type="Proteomes" id="UP000315947">
    <property type="component" value="Chromosome"/>
</dbReference>
<evidence type="ECO:0000256" key="10">
    <source>
        <dbReference type="SAM" id="Phobius"/>
    </source>
</evidence>
<organism evidence="13 14">
    <name type="scientific">Shewanella psychropiezotolerans</name>
    <dbReference type="NCBI Taxonomy" id="2593655"/>
    <lineage>
        <taxon>Bacteria</taxon>
        <taxon>Pseudomonadati</taxon>
        <taxon>Pseudomonadota</taxon>
        <taxon>Gammaproteobacteria</taxon>
        <taxon>Alteromonadales</taxon>
        <taxon>Shewanellaceae</taxon>
        <taxon>Shewanella</taxon>
    </lineage>
</organism>
<keyword evidence="5" id="KW-0808">Transferase</keyword>
<keyword evidence="14" id="KW-1185">Reference proteome</keyword>
<dbReference type="InterPro" id="IPR005467">
    <property type="entry name" value="His_kinase_dom"/>
</dbReference>
<feature type="domain" description="HAMP" evidence="12">
    <location>
        <begin position="172"/>
        <end position="223"/>
    </location>
</feature>
<dbReference type="InterPro" id="IPR003594">
    <property type="entry name" value="HATPase_dom"/>
</dbReference>
<keyword evidence="4" id="KW-0597">Phosphoprotein</keyword>
<dbReference type="SMART" id="SM00388">
    <property type="entry name" value="HisKA"/>
    <property type="match status" value="1"/>
</dbReference>
<evidence type="ECO:0000256" key="6">
    <source>
        <dbReference type="ARBA" id="ARBA00022692"/>
    </source>
</evidence>
<keyword evidence="10" id="KW-0472">Membrane</keyword>
<evidence type="ECO:0000313" key="13">
    <source>
        <dbReference type="EMBL" id="QDO82343.1"/>
    </source>
</evidence>
<evidence type="ECO:0000256" key="5">
    <source>
        <dbReference type="ARBA" id="ARBA00022679"/>
    </source>
</evidence>
<name>A0ABX5WTC3_9GAMM</name>
<dbReference type="PROSITE" id="PS50885">
    <property type="entry name" value="HAMP"/>
    <property type="match status" value="1"/>
</dbReference>
<proteinExistence type="predicted"/>
<dbReference type="CDD" id="cd00082">
    <property type="entry name" value="HisKA"/>
    <property type="match status" value="1"/>
</dbReference>
<dbReference type="Pfam" id="PF00512">
    <property type="entry name" value="HisKA"/>
    <property type="match status" value="1"/>
</dbReference>
<dbReference type="InterPro" id="IPR003661">
    <property type="entry name" value="HisK_dim/P_dom"/>
</dbReference>
<evidence type="ECO:0000256" key="8">
    <source>
        <dbReference type="ARBA" id="ARBA00022989"/>
    </source>
</evidence>
<evidence type="ECO:0000256" key="4">
    <source>
        <dbReference type="ARBA" id="ARBA00022553"/>
    </source>
</evidence>
<evidence type="ECO:0000313" key="14">
    <source>
        <dbReference type="Proteomes" id="UP000315947"/>
    </source>
</evidence>
<accession>A0ABX5WTC3</accession>
<dbReference type="SUPFAM" id="SSF55874">
    <property type="entry name" value="ATPase domain of HSP90 chaperone/DNA topoisomerase II/histidine kinase"/>
    <property type="match status" value="1"/>
</dbReference>
<dbReference type="GO" id="GO:0016301">
    <property type="term" value="F:kinase activity"/>
    <property type="evidence" value="ECO:0007669"/>
    <property type="project" value="UniProtKB-KW"/>
</dbReference>
<dbReference type="InterPro" id="IPR003660">
    <property type="entry name" value="HAMP_dom"/>
</dbReference>
<sequence>MKTPQPPSSTAQSLTKKLSLYFNAIALLIGILVFALSQAGLYWLEDEINKRNLQQTADFSVDQFQQGASSPLIIGPNILAYDSVQTLPKQFQQLSQYPIGYNDEITDDIAHDLFFHHSSFILEGETRPLFLTMEAEKVELSSDEWRYINFASLAIMILLYLAFDFAISKLSKRLVQPVNQLSQQLKSAQRETSFSVPEGSALEFTELSNSLNKYRNQNELLIKQEQSFAKYASHELRTPLTVILGATKLLDKSDKPEFQLRQRARIAKATADMQHTIEALLSLVKQEQTRENSTSRKLVEKEIKQILDEVSPLAKYKHLKVELKIFAEPDIQPSPPVLRMLLINLLQNAINASDSGIITLEVWQSCIKVLDQGRGLNDSEQSKDGHGLGLLIVDALCERYGWQLMLTSGEESGCIAKLTFPNTSETRASD</sequence>
<dbReference type="PROSITE" id="PS50109">
    <property type="entry name" value="HIS_KIN"/>
    <property type="match status" value="1"/>
</dbReference>